<keyword evidence="2" id="KW-1003">Cell membrane</keyword>
<keyword evidence="9 12" id="KW-0472">Membrane</keyword>
<name>A0A0P7GP56_9EURY</name>
<dbReference type="EMBL" id="LGUC01000001">
    <property type="protein sequence ID" value="KPN30548.1"/>
    <property type="molecule type" value="Genomic_DNA"/>
</dbReference>
<dbReference type="Pfam" id="PF02628">
    <property type="entry name" value="COX15-CtaA"/>
    <property type="match status" value="1"/>
</dbReference>
<dbReference type="AlphaFoldDB" id="A0A0P7GP56"/>
<proteinExistence type="predicted"/>
<evidence type="ECO:0000256" key="8">
    <source>
        <dbReference type="ARBA" id="ARBA00023133"/>
    </source>
</evidence>
<dbReference type="GO" id="GO:0046872">
    <property type="term" value="F:metal ion binding"/>
    <property type="evidence" value="ECO:0007669"/>
    <property type="project" value="UniProtKB-KW"/>
</dbReference>
<dbReference type="PANTHER" id="PTHR35457">
    <property type="entry name" value="HEME A SYNTHASE"/>
    <property type="match status" value="1"/>
</dbReference>
<feature type="transmembrane region" description="Helical" evidence="12">
    <location>
        <begin position="125"/>
        <end position="146"/>
    </location>
</feature>
<sequence length="280" mass="29544">MKRPSYRRFALFTTALTGVLVALGVYTAATGAGLACSQQWPLCDGGVLPQSIPSFIEWFHRLVAMITGFAIMGVVGAAWRGDQDRRTALFATAALVLLPFQISVGAITVTLNGTIPWGYSVPTHAAHLLFALSIFTALTLTTISAMRGHYRRSAHERSRLAVGAALVLIVANFLVSRVSPLIDYGPAAQGTFALTALAAFAMLVAAAVWLPGTELARYRPGVFVAGAAMFLVTLLGRDLVVYTAEARLANGLLYLVGFAAAAVVAYAARGGSNEERPSLA</sequence>
<feature type="transmembrane region" description="Helical" evidence="12">
    <location>
        <begin position="88"/>
        <end position="113"/>
    </location>
</feature>
<keyword evidence="4" id="KW-0479">Metal-binding</keyword>
<dbReference type="STRING" id="699431.SY89_01283"/>
<reference evidence="14" key="1">
    <citation type="submission" date="2013-11" db="EMBL/GenBank/DDBJ databases">
        <authorList>
            <person name="Hoang H.T."/>
            <person name="Killian M.L."/>
            <person name="Madson D.M."/>
            <person name="Arruda P.H.E."/>
            <person name="Sun D."/>
            <person name="Schwartz K.J."/>
            <person name="Yoon K."/>
        </authorList>
    </citation>
    <scope>NUCLEOTIDE SEQUENCE [LARGE SCALE GENOMIC DNA]</scope>
    <source>
        <strain evidence="14">CDK2</strain>
    </source>
</reference>
<dbReference type="InterPro" id="IPR003780">
    <property type="entry name" value="COX15/CtaA_fam"/>
</dbReference>
<evidence type="ECO:0000256" key="9">
    <source>
        <dbReference type="ARBA" id="ARBA00023136"/>
    </source>
</evidence>
<keyword evidence="6" id="KW-0560">Oxidoreductase</keyword>
<dbReference type="PANTHER" id="PTHR35457:SF1">
    <property type="entry name" value="HEME A SYNTHASE"/>
    <property type="match status" value="1"/>
</dbReference>
<evidence type="ECO:0000256" key="5">
    <source>
        <dbReference type="ARBA" id="ARBA00022989"/>
    </source>
</evidence>
<dbReference type="InterPro" id="IPR050450">
    <property type="entry name" value="COX15/CtaA_HemeA_synthase"/>
</dbReference>
<evidence type="ECO:0000256" key="2">
    <source>
        <dbReference type="ARBA" id="ARBA00022475"/>
    </source>
</evidence>
<gene>
    <name evidence="13" type="ORF">SY89_01283</name>
</gene>
<evidence type="ECO:0000256" key="11">
    <source>
        <dbReference type="ARBA" id="ARBA00023444"/>
    </source>
</evidence>
<keyword evidence="10" id="KW-1015">Disulfide bond</keyword>
<dbReference type="GO" id="GO:0006784">
    <property type="term" value="P:heme A biosynthetic process"/>
    <property type="evidence" value="ECO:0007669"/>
    <property type="project" value="InterPro"/>
</dbReference>
<evidence type="ECO:0000256" key="7">
    <source>
        <dbReference type="ARBA" id="ARBA00023004"/>
    </source>
</evidence>
<feature type="transmembrane region" description="Helical" evidence="12">
    <location>
        <begin position="222"/>
        <end position="242"/>
    </location>
</feature>
<organism evidence="13 14">
    <name type="scientific">Halolamina pelagica</name>
    <dbReference type="NCBI Taxonomy" id="699431"/>
    <lineage>
        <taxon>Archaea</taxon>
        <taxon>Methanobacteriati</taxon>
        <taxon>Methanobacteriota</taxon>
        <taxon>Stenosarchaea group</taxon>
        <taxon>Halobacteria</taxon>
        <taxon>Halobacteriales</taxon>
        <taxon>Haloferacaceae</taxon>
    </lineage>
</organism>
<keyword evidence="5 12" id="KW-1133">Transmembrane helix</keyword>
<evidence type="ECO:0000256" key="6">
    <source>
        <dbReference type="ARBA" id="ARBA00023002"/>
    </source>
</evidence>
<evidence type="ECO:0000313" key="14">
    <source>
        <dbReference type="Proteomes" id="UP000050535"/>
    </source>
</evidence>
<keyword evidence="14" id="KW-1185">Reference proteome</keyword>
<dbReference type="GO" id="GO:0016491">
    <property type="term" value="F:oxidoreductase activity"/>
    <property type="evidence" value="ECO:0007669"/>
    <property type="project" value="UniProtKB-KW"/>
</dbReference>
<feature type="transmembrane region" description="Helical" evidence="12">
    <location>
        <begin position="59"/>
        <end position="79"/>
    </location>
</feature>
<evidence type="ECO:0000256" key="10">
    <source>
        <dbReference type="ARBA" id="ARBA00023157"/>
    </source>
</evidence>
<comment type="caution">
    <text evidence="13">The sequence shown here is derived from an EMBL/GenBank/DDBJ whole genome shotgun (WGS) entry which is preliminary data.</text>
</comment>
<evidence type="ECO:0000313" key="13">
    <source>
        <dbReference type="EMBL" id="KPN30548.1"/>
    </source>
</evidence>
<keyword evidence="7" id="KW-0408">Iron</keyword>
<comment type="pathway">
    <text evidence="11">Porphyrin-containing compound metabolism.</text>
</comment>
<keyword evidence="8" id="KW-0350">Heme biosynthesis</keyword>
<comment type="subcellular location">
    <subcellularLocation>
        <location evidence="1">Membrane</location>
        <topology evidence="1">Multi-pass membrane protein</topology>
    </subcellularLocation>
</comment>
<evidence type="ECO:0000256" key="4">
    <source>
        <dbReference type="ARBA" id="ARBA00022723"/>
    </source>
</evidence>
<protein>
    <submittedName>
        <fullName evidence="13">Cytochrome oxidase assembly protein</fullName>
    </submittedName>
</protein>
<feature type="transmembrane region" description="Helical" evidence="12">
    <location>
        <begin position="158"/>
        <end position="175"/>
    </location>
</feature>
<evidence type="ECO:0000256" key="12">
    <source>
        <dbReference type="SAM" id="Phobius"/>
    </source>
</evidence>
<dbReference type="Proteomes" id="UP000050535">
    <property type="component" value="Unassembled WGS sequence"/>
</dbReference>
<evidence type="ECO:0000256" key="1">
    <source>
        <dbReference type="ARBA" id="ARBA00004141"/>
    </source>
</evidence>
<feature type="transmembrane region" description="Helical" evidence="12">
    <location>
        <begin position="248"/>
        <end position="268"/>
    </location>
</feature>
<dbReference type="GO" id="GO:0016020">
    <property type="term" value="C:membrane"/>
    <property type="evidence" value="ECO:0007669"/>
    <property type="project" value="UniProtKB-SubCell"/>
</dbReference>
<keyword evidence="3 12" id="KW-0812">Transmembrane</keyword>
<evidence type="ECO:0000256" key="3">
    <source>
        <dbReference type="ARBA" id="ARBA00022692"/>
    </source>
</evidence>
<dbReference type="OrthoDB" id="336837at2157"/>
<feature type="transmembrane region" description="Helical" evidence="12">
    <location>
        <begin position="187"/>
        <end position="210"/>
    </location>
</feature>
<accession>A0A0P7GP56</accession>
<dbReference type="RefSeq" id="WP_054583488.1">
    <property type="nucleotide sequence ID" value="NZ_LGUC01000001.1"/>
</dbReference>